<accession>A0AAN8KIY0</accession>
<dbReference type="EMBL" id="JAZGQO010000001">
    <property type="protein sequence ID" value="KAK6195923.1"/>
    <property type="molecule type" value="Genomic_DNA"/>
</dbReference>
<proteinExistence type="predicted"/>
<evidence type="ECO:0000313" key="2">
    <source>
        <dbReference type="Proteomes" id="UP001347796"/>
    </source>
</evidence>
<keyword evidence="2" id="KW-1185">Reference proteome</keyword>
<dbReference type="AlphaFoldDB" id="A0AAN8KIY0"/>
<comment type="caution">
    <text evidence="1">The sequence shown here is derived from an EMBL/GenBank/DDBJ whole genome shotgun (WGS) entry which is preliminary data.</text>
</comment>
<protein>
    <submittedName>
        <fullName evidence="1">Uncharacterized protein</fullName>
    </submittedName>
</protein>
<dbReference type="Proteomes" id="UP001347796">
    <property type="component" value="Unassembled WGS sequence"/>
</dbReference>
<organism evidence="1 2">
    <name type="scientific">Patella caerulea</name>
    <name type="common">Rayed Mediterranean limpet</name>
    <dbReference type="NCBI Taxonomy" id="87958"/>
    <lineage>
        <taxon>Eukaryota</taxon>
        <taxon>Metazoa</taxon>
        <taxon>Spiralia</taxon>
        <taxon>Lophotrochozoa</taxon>
        <taxon>Mollusca</taxon>
        <taxon>Gastropoda</taxon>
        <taxon>Patellogastropoda</taxon>
        <taxon>Patelloidea</taxon>
        <taxon>Patellidae</taxon>
        <taxon>Patella</taxon>
    </lineage>
</organism>
<reference evidence="1 2" key="1">
    <citation type="submission" date="2024-01" db="EMBL/GenBank/DDBJ databases">
        <title>The genome of the rayed Mediterranean limpet Patella caerulea (Linnaeus, 1758).</title>
        <authorList>
            <person name="Anh-Thu Weber A."/>
            <person name="Halstead-Nussloch G."/>
        </authorList>
    </citation>
    <scope>NUCLEOTIDE SEQUENCE [LARGE SCALE GENOMIC DNA]</scope>
    <source>
        <strain evidence="1">AATW-2023a</strain>
        <tissue evidence="1">Whole specimen</tissue>
    </source>
</reference>
<sequence length="160" mass="18510">MLNISICERRDQPLTMDNYKLGPGSVYLPSFPVTFPVKSPSRPGSARSIMSEQVLETPRQQDNKPRLLNTVVFEEELDGIVRRLSRPTISTRLKSAKYRPQVKFVGMDYYRWNQMANFCEHHGMVYTNQGAVRETFKKTTKRPATVAPSRYRIPLPMSVW</sequence>
<evidence type="ECO:0000313" key="1">
    <source>
        <dbReference type="EMBL" id="KAK6195923.1"/>
    </source>
</evidence>
<gene>
    <name evidence="1" type="ORF">SNE40_001250</name>
</gene>
<name>A0AAN8KIY0_PATCE</name>